<proteinExistence type="predicted"/>
<dbReference type="EMBL" id="QGTA01000146">
    <property type="protein sequence ID" value="RQW94678.1"/>
    <property type="molecule type" value="Genomic_DNA"/>
</dbReference>
<accession>A0ABX9Y6G9</accession>
<feature type="region of interest" description="Disordered" evidence="1">
    <location>
        <begin position="93"/>
        <end position="112"/>
    </location>
</feature>
<organism evidence="2 3">
    <name type="scientific">Micromonospora chalcea</name>
    <dbReference type="NCBI Taxonomy" id="1874"/>
    <lineage>
        <taxon>Bacteria</taxon>
        <taxon>Bacillati</taxon>
        <taxon>Actinomycetota</taxon>
        <taxon>Actinomycetes</taxon>
        <taxon>Micromonosporales</taxon>
        <taxon>Micromonosporaceae</taxon>
        <taxon>Micromonospora</taxon>
    </lineage>
</organism>
<dbReference type="InterPro" id="IPR004464">
    <property type="entry name" value="FBPase_class-2/SBPase"/>
</dbReference>
<keyword evidence="3" id="KW-1185">Reference proteome</keyword>
<evidence type="ECO:0000313" key="2">
    <source>
        <dbReference type="EMBL" id="RQW94678.1"/>
    </source>
</evidence>
<dbReference type="Gene3D" id="3.30.540.10">
    <property type="entry name" value="Fructose-1,6-Bisphosphatase, subunit A, domain 1"/>
    <property type="match status" value="1"/>
</dbReference>
<evidence type="ECO:0000313" key="3">
    <source>
        <dbReference type="Proteomes" id="UP000274694"/>
    </source>
</evidence>
<dbReference type="Pfam" id="PF03320">
    <property type="entry name" value="FBPase_glpX"/>
    <property type="match status" value="1"/>
</dbReference>
<comment type="caution">
    <text evidence="2">The sequence shown here is derived from an EMBL/GenBank/DDBJ whole genome shotgun (WGS) entry which is preliminary data.</text>
</comment>
<sequence>MAEPREELERAMRALDDRVVAVSVSRVREATDGAPLPTPERATLIAAMSAAALAAAGVDTDRAPLPETKTLVDGAATEAAEAVFQRSPARIRVTGGEGQRDSSPGAHSGQVLGRGAAGVPVLDGIFDYVDGTTLAATGEPGALALGGLGIDLRPVPDLSAYLVLAPASLLGRIDIMSPPEKHAEAVLGQLARSLGKPVPELTVFTHSLSGKPLHQTLVELLRSRAGTVIVPPLVTIEPPYLVSLAGLAEPRIDTMIGSIGLSELAFAALLLDLVAPDHGFAFRAASIDGPRSRPTSVTLDPIFDFSPDEEREFARYGWHTDRQYTNTDVVRPGGGRAAVVFAVTDEPMLGLAGPDPRTRRRTQGLLFEPGGQVTRLEVFYG</sequence>
<protein>
    <submittedName>
        <fullName evidence="2">Fructose-bisphosphatase class II</fullName>
    </submittedName>
</protein>
<gene>
    <name evidence="2" type="ORF">DLJ60_08600</name>
</gene>
<reference evidence="2 3" key="1">
    <citation type="submission" date="2018-05" db="EMBL/GenBank/DDBJ databases">
        <title>Micromonospora from Atacama Desert.</title>
        <authorList>
            <person name="Carro L."/>
            <person name="Goodfellow M."/>
            <person name="Klenk H.-P."/>
        </authorList>
    </citation>
    <scope>NUCLEOTIDE SEQUENCE [LARGE SCALE GENOMIC DNA]</scope>
    <source>
        <strain evidence="2 3">LB41</strain>
    </source>
</reference>
<name>A0ABX9Y6G9_MICCH</name>
<dbReference type="Proteomes" id="UP000274694">
    <property type="component" value="Unassembled WGS sequence"/>
</dbReference>
<dbReference type="SUPFAM" id="SSF56655">
    <property type="entry name" value="Carbohydrate phosphatase"/>
    <property type="match status" value="1"/>
</dbReference>
<dbReference type="RefSeq" id="WP_069087155.1">
    <property type="nucleotide sequence ID" value="NZ_JBITWN010000004.1"/>
</dbReference>
<evidence type="ECO:0000256" key="1">
    <source>
        <dbReference type="SAM" id="MobiDB-lite"/>
    </source>
</evidence>